<dbReference type="EMBL" id="SPUH01000001">
    <property type="protein sequence ID" value="TKS55396.1"/>
    <property type="molecule type" value="Genomic_DNA"/>
</dbReference>
<reference evidence="1 2" key="1">
    <citation type="submission" date="2019-01" db="EMBL/GenBank/DDBJ databases">
        <authorList>
            <person name="Zhang S."/>
        </authorList>
    </citation>
    <scope>NUCLEOTIDE SEQUENCE [LARGE SCALE GENOMIC DNA]</scope>
    <source>
        <strain evidence="1 2">1626</strain>
    </source>
</reference>
<evidence type="ECO:0000313" key="2">
    <source>
        <dbReference type="Proteomes" id="UP000298681"/>
    </source>
</evidence>
<proteinExistence type="predicted"/>
<sequence length="96" mass="10345">MPALSLLLALGLAACASTPGAGGPEGLPADAMENTRTEANGDVITEYRIAGQLRAVRVQPSRGPVYYLYDRDGDGSIDNREGDNPPVTYFRLFEWD</sequence>
<gene>
    <name evidence="1" type="ORF">E4582_10295</name>
</gene>
<dbReference type="Pfam" id="PF11191">
    <property type="entry name" value="DUF2782"/>
    <property type="match status" value="1"/>
</dbReference>
<dbReference type="InterPro" id="IPR021357">
    <property type="entry name" value="DUF2782"/>
</dbReference>
<accession>A0A4Z1R8S6</accession>
<dbReference type="AlphaFoldDB" id="A0A4Z1R8S6"/>
<name>A0A4Z1R8S6_9GAMM</name>
<keyword evidence="2" id="KW-1185">Reference proteome</keyword>
<dbReference type="Proteomes" id="UP000298681">
    <property type="component" value="Unassembled WGS sequence"/>
</dbReference>
<dbReference type="Gene3D" id="2.20.130.30">
    <property type="entry name" value="Protein of unknown function DUF2782"/>
    <property type="match status" value="1"/>
</dbReference>
<evidence type="ECO:0000313" key="1">
    <source>
        <dbReference type="EMBL" id="TKS55396.1"/>
    </source>
</evidence>
<organism evidence="1 2">
    <name type="scientific">Luteimonas yindakuii</name>
    <dbReference type="NCBI Taxonomy" id="2565782"/>
    <lineage>
        <taxon>Bacteria</taxon>
        <taxon>Pseudomonadati</taxon>
        <taxon>Pseudomonadota</taxon>
        <taxon>Gammaproteobacteria</taxon>
        <taxon>Lysobacterales</taxon>
        <taxon>Lysobacteraceae</taxon>
        <taxon>Luteimonas</taxon>
    </lineage>
</organism>
<protein>
    <submittedName>
        <fullName evidence="1">DUF2782 domain-containing protein</fullName>
    </submittedName>
</protein>
<comment type="caution">
    <text evidence="1">The sequence shown here is derived from an EMBL/GenBank/DDBJ whole genome shotgun (WGS) entry which is preliminary data.</text>
</comment>
<dbReference type="OrthoDB" id="5296182at2"/>